<evidence type="ECO:0000256" key="16">
    <source>
        <dbReference type="RuleBase" id="RU003750"/>
    </source>
</evidence>
<keyword evidence="12" id="KW-0594">Phospholipid biosynthesis</keyword>
<evidence type="ECO:0000256" key="4">
    <source>
        <dbReference type="ARBA" id="ARBA00013170"/>
    </source>
</evidence>
<evidence type="ECO:0000256" key="15">
    <source>
        <dbReference type="NCBIfam" id="TIGR00560"/>
    </source>
</evidence>
<proteinExistence type="inferred from homology"/>
<protein>
    <recommendedName>
        <fullName evidence="5 15">CDP-diacylglycerol--glycerol-3-phosphate 3-phosphatidyltransferase</fullName>
        <ecNumber evidence="4 15">2.7.8.5</ecNumber>
    </recommendedName>
</protein>
<reference evidence="18 19" key="1">
    <citation type="submission" date="2020-12" db="EMBL/GenBank/DDBJ databases">
        <title>FDA dAtabase for Regulatory Grade micrObial Sequences (FDA-ARGOS): Supporting development and validation of Infectious Disease Dx tests.</title>
        <authorList>
            <person name="Sproer C."/>
            <person name="Gronow S."/>
            <person name="Severitt S."/>
            <person name="Schroder I."/>
            <person name="Tallon L."/>
            <person name="Sadzewicz L."/>
            <person name="Zhao X."/>
            <person name="Boylan J."/>
            <person name="Ott S."/>
            <person name="Bowen H."/>
            <person name="Vavikolanu K."/>
            <person name="Mehta A."/>
            <person name="Aluvathingal J."/>
            <person name="Nadendla S."/>
            <person name="Lowell S."/>
            <person name="Myers T."/>
            <person name="Yan Y."/>
            <person name="Sichtig H."/>
        </authorList>
    </citation>
    <scope>NUCLEOTIDE SEQUENCE [LARGE SCALE GENOMIC DNA]</scope>
    <source>
        <strain evidence="18 19">FDAARGOS_872</strain>
    </source>
</reference>
<keyword evidence="8 17" id="KW-0812">Transmembrane</keyword>
<name>A0A7T3EU92_9BURK</name>
<keyword evidence="6" id="KW-0444">Lipid biosynthesis</keyword>
<keyword evidence="13" id="KW-1208">Phospholipid metabolism</keyword>
<evidence type="ECO:0000256" key="11">
    <source>
        <dbReference type="ARBA" id="ARBA00023136"/>
    </source>
</evidence>
<dbReference type="InterPro" id="IPR043130">
    <property type="entry name" value="CDP-OH_PTrfase_TM_dom"/>
</dbReference>
<evidence type="ECO:0000256" key="8">
    <source>
        <dbReference type="ARBA" id="ARBA00022692"/>
    </source>
</evidence>
<feature type="transmembrane region" description="Helical" evidence="17">
    <location>
        <begin position="7"/>
        <end position="27"/>
    </location>
</feature>
<evidence type="ECO:0000256" key="9">
    <source>
        <dbReference type="ARBA" id="ARBA00022989"/>
    </source>
</evidence>
<dbReference type="GO" id="GO:0008444">
    <property type="term" value="F:CDP-diacylglycerol-glycerol-3-phosphate 3-phosphatidyltransferase activity"/>
    <property type="evidence" value="ECO:0007669"/>
    <property type="project" value="UniProtKB-EC"/>
</dbReference>
<evidence type="ECO:0000313" key="18">
    <source>
        <dbReference type="EMBL" id="QPT39807.1"/>
    </source>
</evidence>
<accession>A0A7T3EU92</accession>
<keyword evidence="7 16" id="KW-0808">Transferase</keyword>
<keyword evidence="19" id="KW-1185">Reference proteome</keyword>
<evidence type="ECO:0000256" key="5">
    <source>
        <dbReference type="ARBA" id="ARBA00014944"/>
    </source>
</evidence>
<dbReference type="EMBL" id="CP065725">
    <property type="protein sequence ID" value="QPT39807.1"/>
    <property type="molecule type" value="Genomic_DNA"/>
</dbReference>
<dbReference type="InterPro" id="IPR050324">
    <property type="entry name" value="CDP-alcohol_PTase-I"/>
</dbReference>
<keyword evidence="11 17" id="KW-0472">Membrane</keyword>
<dbReference type="InterPro" id="IPR004570">
    <property type="entry name" value="Phosphatidylglycerol_P_synth"/>
</dbReference>
<evidence type="ECO:0000313" key="19">
    <source>
        <dbReference type="Proteomes" id="UP000594903"/>
    </source>
</evidence>
<comment type="subcellular location">
    <subcellularLocation>
        <location evidence="1">Membrane</location>
        <topology evidence="1">Multi-pass membrane protein</topology>
    </subcellularLocation>
</comment>
<dbReference type="Pfam" id="PF01066">
    <property type="entry name" value="CDP-OH_P_transf"/>
    <property type="match status" value="1"/>
</dbReference>
<dbReference type="PANTHER" id="PTHR14269">
    <property type="entry name" value="CDP-DIACYLGLYCEROL--GLYCEROL-3-PHOSPHATE 3-PHOSPHATIDYLTRANSFERASE-RELATED"/>
    <property type="match status" value="1"/>
</dbReference>
<evidence type="ECO:0000256" key="17">
    <source>
        <dbReference type="SAM" id="Phobius"/>
    </source>
</evidence>
<dbReference type="PANTHER" id="PTHR14269:SF62">
    <property type="entry name" value="CDP-DIACYLGLYCEROL--GLYCEROL-3-PHOSPHATE 3-PHOSPHATIDYLTRANSFERASE 1, CHLOROPLASTIC"/>
    <property type="match status" value="1"/>
</dbReference>
<feature type="transmembrane region" description="Helical" evidence="17">
    <location>
        <begin position="156"/>
        <end position="179"/>
    </location>
</feature>
<evidence type="ECO:0000256" key="12">
    <source>
        <dbReference type="ARBA" id="ARBA00023209"/>
    </source>
</evidence>
<evidence type="ECO:0000256" key="6">
    <source>
        <dbReference type="ARBA" id="ARBA00022516"/>
    </source>
</evidence>
<dbReference type="PIRSF" id="PIRSF000847">
    <property type="entry name" value="Phos_ph_gly_syn"/>
    <property type="match status" value="1"/>
</dbReference>
<organism evidence="18 19">
    <name type="scientific">Oligella ureolytica</name>
    <dbReference type="NCBI Taxonomy" id="90244"/>
    <lineage>
        <taxon>Bacteria</taxon>
        <taxon>Pseudomonadati</taxon>
        <taxon>Pseudomonadota</taxon>
        <taxon>Betaproteobacteria</taxon>
        <taxon>Burkholderiales</taxon>
        <taxon>Alcaligenaceae</taxon>
        <taxon>Oligella</taxon>
    </lineage>
</organism>
<evidence type="ECO:0000256" key="3">
    <source>
        <dbReference type="ARBA" id="ARBA00010441"/>
    </source>
</evidence>
<dbReference type="NCBIfam" id="TIGR00560">
    <property type="entry name" value="pgsA"/>
    <property type="match status" value="1"/>
</dbReference>
<dbReference type="InterPro" id="IPR000462">
    <property type="entry name" value="CDP-OH_P_trans"/>
</dbReference>
<comment type="catalytic activity">
    <reaction evidence="14">
        <text>a CDP-1,2-diacyl-sn-glycerol + sn-glycerol 3-phosphate = a 1,2-diacyl-sn-glycero-3-phospho-(1'-sn-glycero-3'-phosphate) + CMP + H(+)</text>
        <dbReference type="Rhea" id="RHEA:12593"/>
        <dbReference type="ChEBI" id="CHEBI:15378"/>
        <dbReference type="ChEBI" id="CHEBI:57597"/>
        <dbReference type="ChEBI" id="CHEBI:58332"/>
        <dbReference type="ChEBI" id="CHEBI:60110"/>
        <dbReference type="ChEBI" id="CHEBI:60377"/>
        <dbReference type="EC" id="2.7.8.5"/>
    </reaction>
</comment>
<dbReference type="RefSeq" id="WP_018574665.1">
    <property type="nucleotide sequence ID" value="NZ_CP065725.1"/>
</dbReference>
<evidence type="ECO:0000256" key="13">
    <source>
        <dbReference type="ARBA" id="ARBA00023264"/>
    </source>
</evidence>
<keyword evidence="9 17" id="KW-1133">Transmembrane helix</keyword>
<evidence type="ECO:0000256" key="10">
    <source>
        <dbReference type="ARBA" id="ARBA00023098"/>
    </source>
</evidence>
<dbReference type="Proteomes" id="UP000594903">
    <property type="component" value="Chromosome"/>
</dbReference>
<sequence length="194" mass="21537">MKSMNLPIILTWLRIAIIPLFIGLYYLPLDGVSVIVRDWLGAIAFVVAAITDWLDGYLARRWNQTSAFGAFLDPVADKLMVCAALLILLDLGRVESYIALIIIGRELTISALREWMASVGARNSVAVNWLGKFKTAAQMAAIPCLMIYQTVLGVNLIIVGNVLILIAAFLTLWSMTYYLSKAWPTLKNADKNKM</sequence>
<dbReference type="EC" id="2.7.8.5" evidence="4 15"/>
<feature type="transmembrane region" description="Helical" evidence="17">
    <location>
        <begin position="39"/>
        <end position="58"/>
    </location>
</feature>
<comment type="pathway">
    <text evidence="2">Phospholipid metabolism; phosphatidylglycerol biosynthesis; phosphatidylglycerol from CDP-diacylglycerol: step 1/2.</text>
</comment>
<evidence type="ECO:0000256" key="14">
    <source>
        <dbReference type="ARBA" id="ARBA00048586"/>
    </source>
</evidence>
<dbReference type="InterPro" id="IPR048254">
    <property type="entry name" value="CDP_ALCOHOL_P_TRANSF_CS"/>
</dbReference>
<dbReference type="Gene3D" id="1.20.120.1760">
    <property type="match status" value="1"/>
</dbReference>
<evidence type="ECO:0000256" key="7">
    <source>
        <dbReference type="ARBA" id="ARBA00022679"/>
    </source>
</evidence>
<comment type="similarity">
    <text evidence="3 16">Belongs to the CDP-alcohol phosphatidyltransferase class-I family.</text>
</comment>
<dbReference type="PROSITE" id="PS00379">
    <property type="entry name" value="CDP_ALCOHOL_P_TRANSF"/>
    <property type="match status" value="1"/>
</dbReference>
<keyword evidence="10" id="KW-0443">Lipid metabolism</keyword>
<gene>
    <name evidence="18" type="primary">pgsA</name>
    <name evidence="18" type="ORF">I6G29_11900</name>
</gene>
<evidence type="ECO:0000256" key="2">
    <source>
        <dbReference type="ARBA" id="ARBA00005042"/>
    </source>
</evidence>
<evidence type="ECO:0000256" key="1">
    <source>
        <dbReference type="ARBA" id="ARBA00004141"/>
    </source>
</evidence>